<name>A0A9Q8T937_9PEZI</name>
<feature type="region of interest" description="Disordered" evidence="1">
    <location>
        <begin position="149"/>
        <end position="168"/>
    </location>
</feature>
<feature type="compositionally biased region" description="Low complexity" evidence="1">
    <location>
        <begin position="151"/>
        <end position="160"/>
    </location>
</feature>
<organism evidence="2 3">
    <name type="scientific">Colletotrichum lupini</name>
    <dbReference type="NCBI Taxonomy" id="145971"/>
    <lineage>
        <taxon>Eukaryota</taxon>
        <taxon>Fungi</taxon>
        <taxon>Dikarya</taxon>
        <taxon>Ascomycota</taxon>
        <taxon>Pezizomycotina</taxon>
        <taxon>Sordariomycetes</taxon>
        <taxon>Hypocreomycetidae</taxon>
        <taxon>Glomerellales</taxon>
        <taxon>Glomerellaceae</taxon>
        <taxon>Colletotrichum</taxon>
        <taxon>Colletotrichum acutatum species complex</taxon>
    </lineage>
</organism>
<keyword evidence="3" id="KW-1185">Reference proteome</keyword>
<evidence type="ECO:0000313" key="3">
    <source>
        <dbReference type="Proteomes" id="UP000830671"/>
    </source>
</evidence>
<dbReference type="GeneID" id="73350552"/>
<proteinExistence type="predicted"/>
<sequence length="609" mass="67278">MGPQRLREIARCPEEEEEAYHYRWTPRSPSTHRQRSGWATANELEMIDIIPLLVRQDSLPKAASVFLPTDFPRHIDRVPKLSSPSYVRDQVHQQGPSILSVAHQTGAKSALPCSSIPMSRAGQGLEVLAPEKRSLAVVDEKPMSMLPDPGCPSSSTLLGSSPPPNPAERCPQLLKSLSDITKNLAAAVTVREGGGKKRRRLVRFHPPHGGYVRRKTRDPARLKRLQSALEHIPSVESVERRKNTLPKERIVLLGGTGRVEKSNGFWWDTQRGHAEVEKRADGYMDKYLVCTPSTDNRAARGPSHRCGCSQRNGTLGRDSGGSFSWEKGGRPIEVTLSESIGSACILNLNSITQRLHASDRMLALSFLCSEDRMPLRRSSLGSRQSHRSSLSGPTQNLILQSSEFSLSSTDTNRSTESDHGYTILSIHASSFDITRHATSRIPNGAIPMTNNNPRLYPSVVTHIDIPFIGRHRATSPRLDRRPLLRLGAAKANSATLAIRPCFPSRAYHFGPVFFAHPILCIYLPSGANGRSVVLLAPGITTTADLRQLISHFCLRTTAKSNQDQTVLRWMANCDALIQLEDQSQLRYFGPSLRPYCVNSSLVAIADLDS</sequence>
<gene>
    <name evidence="2" type="ORF">CLUP02_16624</name>
</gene>
<dbReference type="AlphaFoldDB" id="A0A9Q8T937"/>
<dbReference type="RefSeq" id="XP_049152689.1">
    <property type="nucleotide sequence ID" value="XM_049295542.1"/>
</dbReference>
<dbReference type="Proteomes" id="UP000830671">
    <property type="component" value="Chromosome 9"/>
</dbReference>
<evidence type="ECO:0000313" key="2">
    <source>
        <dbReference type="EMBL" id="UQC91090.1"/>
    </source>
</evidence>
<accession>A0A9Q8T937</accession>
<reference evidence="2" key="1">
    <citation type="journal article" date="2021" name="Mol. Plant Microbe Interact.">
        <title>Complete Genome Sequence of the Plant-Pathogenic Fungus Colletotrichum lupini.</title>
        <authorList>
            <person name="Baroncelli R."/>
            <person name="Pensec F."/>
            <person name="Da Lio D."/>
            <person name="Boufleur T."/>
            <person name="Vicente I."/>
            <person name="Sarrocco S."/>
            <person name="Picot A."/>
            <person name="Baraldi E."/>
            <person name="Sukno S."/>
            <person name="Thon M."/>
            <person name="Le Floch G."/>
        </authorList>
    </citation>
    <scope>NUCLEOTIDE SEQUENCE</scope>
    <source>
        <strain evidence="2">IMI 504893</strain>
    </source>
</reference>
<dbReference type="KEGG" id="clup:CLUP02_16624"/>
<evidence type="ECO:0000256" key="1">
    <source>
        <dbReference type="SAM" id="MobiDB-lite"/>
    </source>
</evidence>
<protein>
    <submittedName>
        <fullName evidence="2">Uncharacterized protein</fullName>
    </submittedName>
</protein>
<dbReference type="EMBL" id="CP019481">
    <property type="protein sequence ID" value="UQC91090.1"/>
    <property type="molecule type" value="Genomic_DNA"/>
</dbReference>